<dbReference type="EMBL" id="FWZX01000006">
    <property type="protein sequence ID" value="SMF18227.1"/>
    <property type="molecule type" value="Genomic_DNA"/>
</dbReference>
<evidence type="ECO:0000313" key="11">
    <source>
        <dbReference type="EMBL" id="SMF18227.1"/>
    </source>
</evidence>
<keyword evidence="5 8" id="KW-0645">Protease</keyword>
<dbReference type="PROSITE" id="PS00760">
    <property type="entry name" value="SPASE_I_2"/>
    <property type="match status" value="1"/>
</dbReference>
<comment type="catalytic activity">
    <reaction evidence="1 8">
        <text>Cleavage of hydrophobic, N-terminal signal or leader sequences from secreted and periplasmic proteins.</text>
        <dbReference type="EC" id="3.4.21.89"/>
    </reaction>
</comment>
<evidence type="ECO:0000256" key="2">
    <source>
        <dbReference type="ARBA" id="ARBA00009370"/>
    </source>
</evidence>
<dbReference type="GO" id="GO:0009003">
    <property type="term" value="F:signal peptidase activity"/>
    <property type="evidence" value="ECO:0007669"/>
    <property type="project" value="UniProtKB-EC"/>
</dbReference>
<proteinExistence type="inferred from homology"/>
<dbReference type="InterPro" id="IPR036286">
    <property type="entry name" value="LexA/Signal_pep-like_sf"/>
</dbReference>
<evidence type="ECO:0000313" key="12">
    <source>
        <dbReference type="Proteomes" id="UP000192917"/>
    </source>
</evidence>
<evidence type="ECO:0000256" key="9">
    <source>
        <dbReference type="RuleBase" id="RU362042"/>
    </source>
</evidence>
<dbReference type="CDD" id="cd06530">
    <property type="entry name" value="S26_SPase_I"/>
    <property type="match status" value="1"/>
</dbReference>
<evidence type="ECO:0000256" key="7">
    <source>
        <dbReference type="PIRSR" id="PIRSR600223-1"/>
    </source>
</evidence>
<protein>
    <recommendedName>
        <fullName evidence="4 8">Signal peptidase I</fullName>
        <ecNumber evidence="3 8">3.4.21.89</ecNumber>
    </recommendedName>
</protein>
<dbReference type="Gene3D" id="2.10.109.10">
    <property type="entry name" value="Umud Fragment, subunit A"/>
    <property type="match status" value="1"/>
</dbReference>
<evidence type="ECO:0000256" key="3">
    <source>
        <dbReference type="ARBA" id="ARBA00013208"/>
    </source>
</evidence>
<dbReference type="InterPro" id="IPR019756">
    <property type="entry name" value="Pept_S26A_signal_pept_1_Ser-AS"/>
</dbReference>
<dbReference type="AlphaFoldDB" id="A0A1Y6BSA8"/>
<evidence type="ECO:0000256" key="4">
    <source>
        <dbReference type="ARBA" id="ARBA00019232"/>
    </source>
</evidence>
<dbReference type="EC" id="3.4.21.89" evidence="3 8"/>
<reference evidence="11 12" key="1">
    <citation type="submission" date="2017-04" db="EMBL/GenBank/DDBJ databases">
        <authorList>
            <person name="Afonso C.L."/>
            <person name="Miller P.J."/>
            <person name="Scott M.A."/>
            <person name="Spackman E."/>
            <person name="Goraichik I."/>
            <person name="Dimitrov K.M."/>
            <person name="Suarez D.L."/>
            <person name="Swayne D.E."/>
        </authorList>
    </citation>
    <scope>NUCLEOTIDE SEQUENCE [LARGE SCALE GENOMIC DNA]</scope>
    <source>
        <strain evidence="11 12">USBA 355</strain>
    </source>
</reference>
<organism evidence="11 12">
    <name type="scientific">Tistlia consotensis USBA 355</name>
    <dbReference type="NCBI Taxonomy" id="560819"/>
    <lineage>
        <taxon>Bacteria</taxon>
        <taxon>Pseudomonadati</taxon>
        <taxon>Pseudomonadota</taxon>
        <taxon>Alphaproteobacteria</taxon>
        <taxon>Rhodospirillales</taxon>
        <taxon>Rhodovibrionaceae</taxon>
        <taxon>Tistlia</taxon>
    </lineage>
</organism>
<sequence>MTEEKQGGTFGETVRTVVYAVLIAIVLRTFAYEPFSIPSGSMLPTLKIGDYLFVSKFSYGYSHFSLPWGWPPFKGRVLGSDQPVQRGDVAVFILPSDGKTDYIKRIIGLPGDTIQVKEGRLYINGKIVDRQLVKQDIHSDAGGFPQTVTEYQETLPNGVKHMIWERDDRSMLDNTPVFTVPPDHYFAMGDNRDNSADSRTPQVGYVPKENLIGRAEFLFFSVDGSAHFWEIWKWPTAIRWDRLFHGIG</sequence>
<dbReference type="RefSeq" id="WP_085122633.1">
    <property type="nucleotide sequence ID" value="NZ_FWZX01000006.1"/>
</dbReference>
<dbReference type="PRINTS" id="PR00727">
    <property type="entry name" value="LEADERPTASE"/>
</dbReference>
<keyword evidence="6 8" id="KW-0378">Hydrolase</keyword>
<comment type="subcellular location">
    <subcellularLocation>
        <location evidence="9">Membrane</location>
        <topology evidence="9">Single-pass type II membrane protein</topology>
    </subcellularLocation>
</comment>
<feature type="active site" evidence="7">
    <location>
        <position position="41"/>
    </location>
</feature>
<dbReference type="InterPro" id="IPR000223">
    <property type="entry name" value="Pept_S26A_signal_pept_1"/>
</dbReference>
<dbReference type="SUPFAM" id="SSF51306">
    <property type="entry name" value="LexA/Signal peptidase"/>
    <property type="match status" value="1"/>
</dbReference>
<name>A0A1Y6BSA8_9PROT</name>
<feature type="active site" evidence="7">
    <location>
        <position position="104"/>
    </location>
</feature>
<evidence type="ECO:0000256" key="1">
    <source>
        <dbReference type="ARBA" id="ARBA00000677"/>
    </source>
</evidence>
<dbReference type="Pfam" id="PF10502">
    <property type="entry name" value="Peptidase_S26"/>
    <property type="match status" value="1"/>
</dbReference>
<dbReference type="GO" id="GO:0006465">
    <property type="term" value="P:signal peptide processing"/>
    <property type="evidence" value="ECO:0007669"/>
    <property type="project" value="InterPro"/>
</dbReference>
<dbReference type="InterPro" id="IPR019757">
    <property type="entry name" value="Pept_S26A_signal_pept_1_Lys-AS"/>
</dbReference>
<evidence type="ECO:0000259" key="10">
    <source>
        <dbReference type="Pfam" id="PF10502"/>
    </source>
</evidence>
<dbReference type="GO" id="GO:0016020">
    <property type="term" value="C:membrane"/>
    <property type="evidence" value="ECO:0007669"/>
    <property type="project" value="UniProtKB-SubCell"/>
</dbReference>
<dbReference type="NCBIfam" id="TIGR02227">
    <property type="entry name" value="sigpep_I_bact"/>
    <property type="match status" value="1"/>
</dbReference>
<dbReference type="PANTHER" id="PTHR43390:SF1">
    <property type="entry name" value="CHLOROPLAST PROCESSING PEPTIDASE"/>
    <property type="match status" value="1"/>
</dbReference>
<evidence type="ECO:0000256" key="6">
    <source>
        <dbReference type="ARBA" id="ARBA00022801"/>
    </source>
</evidence>
<keyword evidence="12" id="KW-1185">Reference proteome</keyword>
<gene>
    <name evidence="11" type="ORF">SAMN05428998_106152</name>
</gene>
<accession>A0A1Y6BSA8</accession>
<dbReference type="PROSITE" id="PS00501">
    <property type="entry name" value="SPASE_I_1"/>
    <property type="match status" value="1"/>
</dbReference>
<dbReference type="InterPro" id="IPR019533">
    <property type="entry name" value="Peptidase_S26"/>
</dbReference>
<evidence type="ECO:0000256" key="5">
    <source>
        <dbReference type="ARBA" id="ARBA00022670"/>
    </source>
</evidence>
<evidence type="ECO:0000256" key="8">
    <source>
        <dbReference type="RuleBase" id="RU003993"/>
    </source>
</evidence>
<dbReference type="GO" id="GO:0004252">
    <property type="term" value="F:serine-type endopeptidase activity"/>
    <property type="evidence" value="ECO:0007669"/>
    <property type="project" value="InterPro"/>
</dbReference>
<dbReference type="Proteomes" id="UP000192917">
    <property type="component" value="Unassembled WGS sequence"/>
</dbReference>
<feature type="domain" description="Peptidase S26" evidence="10">
    <location>
        <begin position="12"/>
        <end position="219"/>
    </location>
</feature>
<dbReference type="PANTHER" id="PTHR43390">
    <property type="entry name" value="SIGNAL PEPTIDASE I"/>
    <property type="match status" value="1"/>
</dbReference>
<dbReference type="STRING" id="560819.SAMN05428998_106152"/>
<comment type="similarity">
    <text evidence="2 9">Belongs to the peptidase S26 family.</text>
</comment>